<dbReference type="GO" id="GO:0008408">
    <property type="term" value="F:3'-5' exonuclease activity"/>
    <property type="evidence" value="ECO:0007669"/>
    <property type="project" value="TreeGrafter"/>
</dbReference>
<reference evidence="3" key="1">
    <citation type="submission" date="2019-09" db="EMBL/GenBank/DDBJ databases">
        <title>Characterisation of the sponge microbiome using genome-centric metagenomics.</title>
        <authorList>
            <person name="Engelberts J.P."/>
            <person name="Robbins S.J."/>
            <person name="De Goeij J.M."/>
            <person name="Aranda M."/>
            <person name="Bell S.C."/>
            <person name="Webster N.S."/>
        </authorList>
    </citation>
    <scope>NUCLEOTIDE SEQUENCE</scope>
    <source>
        <strain evidence="3">SB0662_bin_9</strain>
    </source>
</reference>
<proteinExistence type="predicted"/>
<protein>
    <recommendedName>
        <fullName evidence="2">Exonuclease domain-containing protein</fullName>
    </recommendedName>
</protein>
<evidence type="ECO:0000256" key="1">
    <source>
        <dbReference type="ARBA" id="ARBA00022839"/>
    </source>
</evidence>
<dbReference type="CDD" id="cd06127">
    <property type="entry name" value="DEDDh"/>
    <property type="match status" value="1"/>
</dbReference>
<dbReference type="GO" id="GO:0005829">
    <property type="term" value="C:cytosol"/>
    <property type="evidence" value="ECO:0007669"/>
    <property type="project" value="TreeGrafter"/>
</dbReference>
<dbReference type="SUPFAM" id="SSF52113">
    <property type="entry name" value="BRCT domain"/>
    <property type="match status" value="1"/>
</dbReference>
<keyword evidence="1" id="KW-0378">Hydrolase</keyword>
<dbReference type="PANTHER" id="PTHR30231:SF41">
    <property type="entry name" value="DNA POLYMERASE III SUBUNIT EPSILON"/>
    <property type="match status" value="1"/>
</dbReference>
<evidence type="ECO:0000313" key="3">
    <source>
        <dbReference type="EMBL" id="MYD91625.1"/>
    </source>
</evidence>
<dbReference type="GO" id="GO:0003676">
    <property type="term" value="F:nucleic acid binding"/>
    <property type="evidence" value="ECO:0007669"/>
    <property type="project" value="InterPro"/>
</dbReference>
<sequence>MLTRQAPRTVGGGSRIAVVDLETTGFRPRSDRVVEIAVVTLSLPDLSICDEFDTLLNPERDIGAQHIHGISPDMVVGAPTFREVAAILAEHVHDAVLVCHNIRFDIPFLAHEFTRAGGVFHPGTPRCTLAATRQKLSVACRDHDIPLSDAHSALADARATALLARKTLSLDAHGSAQAEVCAQAQAVHTLRRNRDSASRLGRIIERARYPETDEATQLYLTALDYVLDDFVIEAAEQDTLDELAATLGLTPHQRREVHVAYFQSLVDAAQRDNVITAAEHRLLQKVHAALMLPVGDLPKADEANSSGSTIPMGTSVCFSGEAFMDGMPVPRRELEAMARANGLKPVATVTKTGCGLLVADPDSHSTKARNARKWGIPILAPERFWSLCHARWGSRGPKPPATEPG</sequence>
<evidence type="ECO:0000259" key="2">
    <source>
        <dbReference type="SMART" id="SM00479"/>
    </source>
</evidence>
<dbReference type="SMART" id="SM00479">
    <property type="entry name" value="EXOIII"/>
    <property type="match status" value="1"/>
</dbReference>
<dbReference type="InterPro" id="IPR036397">
    <property type="entry name" value="RNaseH_sf"/>
</dbReference>
<feature type="domain" description="Exonuclease" evidence="2">
    <location>
        <begin position="15"/>
        <end position="173"/>
    </location>
</feature>
<dbReference type="EMBL" id="VXPY01000104">
    <property type="protein sequence ID" value="MYD91625.1"/>
    <property type="molecule type" value="Genomic_DNA"/>
</dbReference>
<dbReference type="Gene3D" id="3.30.420.10">
    <property type="entry name" value="Ribonuclease H-like superfamily/Ribonuclease H"/>
    <property type="match status" value="1"/>
</dbReference>
<dbReference type="InterPro" id="IPR012337">
    <property type="entry name" value="RNaseH-like_sf"/>
</dbReference>
<dbReference type="SUPFAM" id="SSF53098">
    <property type="entry name" value="Ribonuclease H-like"/>
    <property type="match status" value="1"/>
</dbReference>
<dbReference type="PANTHER" id="PTHR30231">
    <property type="entry name" value="DNA POLYMERASE III SUBUNIT EPSILON"/>
    <property type="match status" value="1"/>
</dbReference>
<dbReference type="InterPro" id="IPR036420">
    <property type="entry name" value="BRCT_dom_sf"/>
</dbReference>
<accession>A0A6B1DXZ4</accession>
<dbReference type="Gene3D" id="3.40.50.10190">
    <property type="entry name" value="BRCT domain"/>
    <property type="match status" value="1"/>
</dbReference>
<dbReference type="FunFam" id="3.30.420.10:FF:000045">
    <property type="entry name" value="3'-5' exonuclease DinG"/>
    <property type="match status" value="1"/>
</dbReference>
<dbReference type="AlphaFoldDB" id="A0A6B1DXZ4"/>
<keyword evidence="1" id="KW-0540">Nuclease</keyword>
<organism evidence="3">
    <name type="scientific">Caldilineaceae bacterium SB0662_bin_9</name>
    <dbReference type="NCBI Taxonomy" id="2605258"/>
    <lineage>
        <taxon>Bacteria</taxon>
        <taxon>Bacillati</taxon>
        <taxon>Chloroflexota</taxon>
        <taxon>Caldilineae</taxon>
        <taxon>Caldilineales</taxon>
        <taxon>Caldilineaceae</taxon>
    </lineage>
</organism>
<dbReference type="GO" id="GO:0045004">
    <property type="term" value="P:DNA replication proofreading"/>
    <property type="evidence" value="ECO:0007669"/>
    <property type="project" value="TreeGrafter"/>
</dbReference>
<comment type="caution">
    <text evidence="3">The sequence shown here is derived from an EMBL/GenBank/DDBJ whole genome shotgun (WGS) entry which is preliminary data.</text>
</comment>
<gene>
    <name evidence="3" type="ORF">F4Y08_15055</name>
</gene>
<keyword evidence="1" id="KW-0269">Exonuclease</keyword>
<name>A0A6B1DXZ4_9CHLR</name>
<dbReference type="InterPro" id="IPR013520">
    <property type="entry name" value="Ribonucl_H"/>
</dbReference>
<dbReference type="Pfam" id="PF00929">
    <property type="entry name" value="RNase_T"/>
    <property type="match status" value="1"/>
</dbReference>